<feature type="compositionally biased region" description="Pro residues" evidence="1">
    <location>
        <begin position="98"/>
        <end position="111"/>
    </location>
</feature>
<feature type="region of interest" description="Disordered" evidence="1">
    <location>
        <begin position="90"/>
        <end position="111"/>
    </location>
</feature>
<organism evidence="3 4">
    <name type="scientific">Rhodotorula diobovata</name>
    <dbReference type="NCBI Taxonomy" id="5288"/>
    <lineage>
        <taxon>Eukaryota</taxon>
        <taxon>Fungi</taxon>
        <taxon>Dikarya</taxon>
        <taxon>Basidiomycota</taxon>
        <taxon>Pucciniomycotina</taxon>
        <taxon>Microbotryomycetes</taxon>
        <taxon>Sporidiobolales</taxon>
        <taxon>Sporidiobolaceae</taxon>
        <taxon>Rhodotorula</taxon>
    </lineage>
</organism>
<gene>
    <name evidence="3" type="ORF">DMC30DRAFT_415576</name>
</gene>
<keyword evidence="2" id="KW-0732">Signal</keyword>
<proteinExistence type="predicted"/>
<dbReference type="Proteomes" id="UP000311382">
    <property type="component" value="Unassembled WGS sequence"/>
</dbReference>
<feature type="chain" id="PRO_5022890504" description="GDP-fucose protein O-fucosyltransferase-domain-containing protein" evidence="2">
    <location>
        <begin position="25"/>
        <end position="563"/>
    </location>
</feature>
<name>A0A5C5G0E6_9BASI</name>
<evidence type="ECO:0000313" key="3">
    <source>
        <dbReference type="EMBL" id="TNY21929.1"/>
    </source>
</evidence>
<sequence>MPARARPPLVLAAFATLVLLVVFASSLLSYPARPAAVDGADAGSAADANAAAVPLRPVVDVVASKLAAAAKSADALHLAAHSLSPPRASLSPSNSLPFPSPIPTPSNPPPLPTPALCARTLLYRFHGTRGLASEFLRFVRTVAVAERWGYEVFVLREGEGRVDEEGEGEGEREETGWMYGSFEDYFLPPPNRTCSLPPSAPSYAQRRKMLPLRSESHVADAYHIPYTSALLLSAFSPTSSPSSPHSPLRALHTHELSTYPPRLPLPASETVPRELAPAFRAMSAVARRWWRLEAGLEAEVLAVEGALGLREREAEEEEEEGVRTVGLHLRLGDKCREAANVKYSPLRFAPDALLEALKTRGVVRNGGRADECARGAAEGEGEAEAEAELVREQDAAVLARAVRAASVDDDGEASARPATIFAMSDDPRGVPALRRAWAAPAPGAPALDDVLTRVIDLAEEGARVVGLNADADERAENDGEGGVLRTTGFDATAFREAPLAQRIALTRPFLRDLTLLSRRADVLVLSQASNVGRLLTLLAGEDMVRQGRVHSVDVRWFATAYYA</sequence>
<evidence type="ECO:0000256" key="2">
    <source>
        <dbReference type="SAM" id="SignalP"/>
    </source>
</evidence>
<feature type="signal peptide" evidence="2">
    <location>
        <begin position="1"/>
        <end position="24"/>
    </location>
</feature>
<dbReference type="EMBL" id="SOZI01000034">
    <property type="protein sequence ID" value="TNY21929.1"/>
    <property type="molecule type" value="Genomic_DNA"/>
</dbReference>
<keyword evidence="4" id="KW-1185">Reference proteome</keyword>
<accession>A0A5C5G0E6</accession>
<protein>
    <recommendedName>
        <fullName evidence="5">GDP-fucose protein O-fucosyltransferase-domain-containing protein</fullName>
    </recommendedName>
</protein>
<reference evidence="3 4" key="1">
    <citation type="submission" date="2019-03" db="EMBL/GenBank/DDBJ databases">
        <title>Rhodosporidium diobovatum UCD-FST 08-225 genome sequencing, assembly, and annotation.</title>
        <authorList>
            <person name="Fakankun I.U."/>
            <person name="Fristensky B."/>
            <person name="Levin D.B."/>
        </authorList>
    </citation>
    <scope>NUCLEOTIDE SEQUENCE [LARGE SCALE GENOMIC DNA]</scope>
    <source>
        <strain evidence="3 4">UCD-FST 08-225</strain>
    </source>
</reference>
<comment type="caution">
    <text evidence="3">The sequence shown here is derived from an EMBL/GenBank/DDBJ whole genome shotgun (WGS) entry which is preliminary data.</text>
</comment>
<evidence type="ECO:0008006" key="5">
    <source>
        <dbReference type="Google" id="ProtNLM"/>
    </source>
</evidence>
<evidence type="ECO:0000313" key="4">
    <source>
        <dbReference type="Proteomes" id="UP000311382"/>
    </source>
</evidence>
<dbReference type="OrthoDB" id="2526784at2759"/>
<evidence type="ECO:0000256" key="1">
    <source>
        <dbReference type="SAM" id="MobiDB-lite"/>
    </source>
</evidence>
<dbReference type="AlphaFoldDB" id="A0A5C5G0E6"/>
<dbReference type="STRING" id="5288.A0A5C5G0E6"/>